<gene>
    <name evidence="1" type="ORF">SIL78_18770</name>
</gene>
<comment type="caution">
    <text evidence="1">The sequence shown here is derived from an EMBL/GenBank/DDBJ whole genome shotgun (WGS) entry which is preliminary data.</text>
</comment>
<sequence>MSTQACPATGRTLSLCPPMLAVQQALGQAACGVGGEAVAVAASDTGSDEAGFYPAWRSSASTIVAMTRKPLPTVGAARRFMRETIEYQVAKIMQEIA</sequence>
<dbReference type="EMBL" id="JAWXXT010000002">
    <property type="protein sequence ID" value="MDX5979595.1"/>
    <property type="molecule type" value="Genomic_DNA"/>
</dbReference>
<evidence type="ECO:0000313" key="1">
    <source>
        <dbReference type="EMBL" id="MDX5979595.1"/>
    </source>
</evidence>
<organism evidence="1 2">
    <name type="scientific">Vreelandella alkaliphila</name>
    <dbReference type="NCBI Taxonomy" id="272774"/>
    <lineage>
        <taxon>Bacteria</taxon>
        <taxon>Pseudomonadati</taxon>
        <taxon>Pseudomonadota</taxon>
        <taxon>Gammaproteobacteria</taxon>
        <taxon>Oceanospirillales</taxon>
        <taxon>Halomonadaceae</taxon>
        <taxon>Vreelandella</taxon>
    </lineage>
</organism>
<protein>
    <submittedName>
        <fullName evidence="1">Uncharacterized protein</fullName>
    </submittedName>
</protein>
<dbReference type="AlphaFoldDB" id="A0AAJ2S576"/>
<accession>A0AAJ2S576</accession>
<dbReference type="Proteomes" id="UP001276761">
    <property type="component" value="Unassembled WGS sequence"/>
</dbReference>
<name>A0AAJ2S576_9GAMM</name>
<proteinExistence type="predicted"/>
<dbReference type="GeneID" id="303167583"/>
<dbReference type="RefSeq" id="WP_198349997.1">
    <property type="nucleotide sequence ID" value="NZ_JABASV010000012.1"/>
</dbReference>
<reference evidence="1" key="1">
    <citation type="submission" date="2023-11" db="EMBL/GenBank/DDBJ databases">
        <title>MicrobeMod: A computational toolkit for identifying prokaryotic methylation and restriction-modification with nanopore sequencing.</title>
        <authorList>
            <person name="Crits-Christoph A."/>
            <person name="Kang S.C."/>
            <person name="Lee H."/>
            <person name="Ostrov N."/>
        </authorList>
    </citation>
    <scope>NUCLEOTIDE SEQUENCE</scope>
    <source>
        <strain evidence="1">ATCC BAA-953</strain>
    </source>
</reference>
<evidence type="ECO:0000313" key="2">
    <source>
        <dbReference type="Proteomes" id="UP001276761"/>
    </source>
</evidence>